<dbReference type="PANTHER" id="PTHR31734:SF2">
    <property type="entry name" value="AUXIN-RESPONSIVE PROTEIN IAA26"/>
    <property type="match status" value="1"/>
</dbReference>
<evidence type="ECO:0000256" key="8">
    <source>
        <dbReference type="RuleBase" id="RU004549"/>
    </source>
</evidence>
<dbReference type="InterPro" id="IPR003311">
    <property type="entry name" value="AUX_IAA"/>
</dbReference>
<dbReference type="Proteomes" id="UP000015453">
    <property type="component" value="Unassembled WGS sequence"/>
</dbReference>
<evidence type="ECO:0000256" key="6">
    <source>
        <dbReference type="ARBA" id="ARBA00023242"/>
    </source>
</evidence>
<comment type="similarity">
    <text evidence="2 8">Belongs to the Aux/IAA family.</text>
</comment>
<keyword evidence="3 8" id="KW-0678">Repressor</keyword>
<dbReference type="SUPFAM" id="SSF54277">
    <property type="entry name" value="CAD &amp; PB1 domains"/>
    <property type="match status" value="1"/>
</dbReference>
<evidence type="ECO:0000256" key="2">
    <source>
        <dbReference type="ARBA" id="ARBA00006728"/>
    </source>
</evidence>
<name>S8CC72_9LAMI</name>
<feature type="domain" description="PB1" evidence="10">
    <location>
        <begin position="48"/>
        <end position="134"/>
    </location>
</feature>
<evidence type="ECO:0000256" key="7">
    <source>
        <dbReference type="ARBA" id="ARBA00023294"/>
    </source>
</evidence>
<sequence length="141" mass="15140">SSKTSAQTSVVGWPPIRSFRKNLANGSSSSKADRSTAALTQSSGGGENLLVKINMDGVPIGRKIDLKAYDGYEKLSKAVDELFKGLAAQSKSCDDASMESTLVYEDHEGDKMLVGDVPWPFFVSTVKRLYVTNGSSDVTKL</sequence>
<dbReference type="OrthoDB" id="615826at2759"/>
<evidence type="ECO:0000256" key="5">
    <source>
        <dbReference type="ARBA" id="ARBA00023163"/>
    </source>
</evidence>
<dbReference type="Gene3D" id="3.10.20.90">
    <property type="entry name" value="Phosphatidylinositol 3-kinase Catalytic Subunit, Chain A, domain 1"/>
    <property type="match status" value="1"/>
</dbReference>
<dbReference type="InterPro" id="IPR053793">
    <property type="entry name" value="PB1-like"/>
</dbReference>
<gene>
    <name evidence="11" type="ORF">M569_10297</name>
</gene>
<evidence type="ECO:0000256" key="1">
    <source>
        <dbReference type="ARBA" id="ARBA00004123"/>
    </source>
</evidence>
<feature type="region of interest" description="Disordered" evidence="9">
    <location>
        <begin position="21"/>
        <end position="43"/>
    </location>
</feature>
<dbReference type="EMBL" id="AUSU01004799">
    <property type="protein sequence ID" value="EPS64485.1"/>
    <property type="molecule type" value="Genomic_DNA"/>
</dbReference>
<dbReference type="Pfam" id="PF02309">
    <property type="entry name" value="AUX_IAA"/>
    <property type="match status" value="1"/>
</dbReference>
<dbReference type="AlphaFoldDB" id="S8CC72"/>
<keyword evidence="7 8" id="KW-0927">Auxin signaling pathway</keyword>
<comment type="subunit">
    <text evidence="8">Homodimers and heterodimers.</text>
</comment>
<accession>S8CC72</accession>
<evidence type="ECO:0000256" key="3">
    <source>
        <dbReference type="ARBA" id="ARBA00022491"/>
    </source>
</evidence>
<keyword evidence="12" id="KW-1185">Reference proteome</keyword>
<evidence type="ECO:0000313" key="11">
    <source>
        <dbReference type="EMBL" id="EPS64485.1"/>
    </source>
</evidence>
<dbReference type="GO" id="GO:0006355">
    <property type="term" value="P:regulation of DNA-templated transcription"/>
    <property type="evidence" value="ECO:0007669"/>
    <property type="project" value="InterPro"/>
</dbReference>
<comment type="subcellular location">
    <subcellularLocation>
        <location evidence="1 8">Nucleus</location>
    </subcellularLocation>
</comment>
<comment type="function">
    <text evidence="8">Aux/IAA proteins are short-lived transcriptional factors that function as repressors of early auxin response genes at low auxin concentrations.</text>
</comment>
<evidence type="ECO:0000313" key="12">
    <source>
        <dbReference type="Proteomes" id="UP000015453"/>
    </source>
</evidence>
<evidence type="ECO:0000256" key="9">
    <source>
        <dbReference type="SAM" id="MobiDB-lite"/>
    </source>
</evidence>
<proteinExistence type="inferred from homology"/>
<reference evidence="11 12" key="1">
    <citation type="journal article" date="2013" name="BMC Genomics">
        <title>The miniature genome of a carnivorous plant Genlisea aurea contains a low number of genes and short non-coding sequences.</title>
        <authorList>
            <person name="Leushkin E.V."/>
            <person name="Sutormin R.A."/>
            <person name="Nabieva E.R."/>
            <person name="Penin A.A."/>
            <person name="Kondrashov A.S."/>
            <person name="Logacheva M.D."/>
        </authorList>
    </citation>
    <scope>NUCLEOTIDE SEQUENCE [LARGE SCALE GENOMIC DNA]</scope>
</reference>
<comment type="caution">
    <text evidence="11">The sequence shown here is derived from an EMBL/GenBank/DDBJ whole genome shotgun (WGS) entry which is preliminary data.</text>
</comment>
<keyword evidence="6 8" id="KW-0539">Nucleus</keyword>
<dbReference type="PANTHER" id="PTHR31734">
    <property type="entry name" value="AUXIN-RESPONSIVE PROTEIN IAA17"/>
    <property type="match status" value="1"/>
</dbReference>
<evidence type="ECO:0000259" key="10">
    <source>
        <dbReference type="PROSITE" id="PS51745"/>
    </source>
</evidence>
<evidence type="ECO:0000256" key="4">
    <source>
        <dbReference type="ARBA" id="ARBA00023015"/>
    </source>
</evidence>
<keyword evidence="5 8" id="KW-0804">Transcription</keyword>
<dbReference type="InterPro" id="IPR033389">
    <property type="entry name" value="AUX/IAA_dom"/>
</dbReference>
<protein>
    <recommendedName>
        <fullName evidence="8">Auxin-responsive protein</fullName>
    </recommendedName>
</protein>
<organism evidence="11 12">
    <name type="scientific">Genlisea aurea</name>
    <dbReference type="NCBI Taxonomy" id="192259"/>
    <lineage>
        <taxon>Eukaryota</taxon>
        <taxon>Viridiplantae</taxon>
        <taxon>Streptophyta</taxon>
        <taxon>Embryophyta</taxon>
        <taxon>Tracheophyta</taxon>
        <taxon>Spermatophyta</taxon>
        <taxon>Magnoliopsida</taxon>
        <taxon>eudicotyledons</taxon>
        <taxon>Gunneridae</taxon>
        <taxon>Pentapetalae</taxon>
        <taxon>asterids</taxon>
        <taxon>lamiids</taxon>
        <taxon>Lamiales</taxon>
        <taxon>Lentibulariaceae</taxon>
        <taxon>Genlisea</taxon>
    </lineage>
</organism>
<dbReference type="GO" id="GO:0005634">
    <property type="term" value="C:nucleus"/>
    <property type="evidence" value="ECO:0007669"/>
    <property type="project" value="UniProtKB-SubCell"/>
</dbReference>
<keyword evidence="4 8" id="KW-0805">Transcription regulation</keyword>
<dbReference type="PROSITE" id="PS51745">
    <property type="entry name" value="PB1"/>
    <property type="match status" value="1"/>
</dbReference>
<feature type="non-terminal residue" evidence="11">
    <location>
        <position position="1"/>
    </location>
</feature>
<dbReference type="GO" id="GO:0009734">
    <property type="term" value="P:auxin-activated signaling pathway"/>
    <property type="evidence" value="ECO:0007669"/>
    <property type="project" value="UniProtKB-UniRule"/>
</dbReference>
<feature type="non-terminal residue" evidence="11">
    <location>
        <position position="141"/>
    </location>
</feature>